<dbReference type="RefSeq" id="WP_053283333.1">
    <property type="nucleotide sequence ID" value="NZ_JNVD01000018.1"/>
</dbReference>
<feature type="binding site" evidence="8">
    <location>
        <begin position="154"/>
        <end position="159"/>
    </location>
    <ligand>
        <name>NADP(+)</name>
        <dbReference type="ChEBI" id="CHEBI:58349"/>
    </ligand>
</feature>
<dbReference type="SUPFAM" id="SSF53223">
    <property type="entry name" value="Aminoacid dehydrogenase-like, N-terminal domain"/>
    <property type="match status" value="1"/>
</dbReference>
<reference evidence="13" key="1">
    <citation type="submission" date="2014-06" db="EMBL/GenBank/DDBJ databases">
        <title>Draft genome sequence of C. testosteroni WDL7.</title>
        <authorList>
            <person name="Wu Y."/>
            <person name="Seshan H."/>
            <person name="Arumugam K."/>
        </authorList>
    </citation>
    <scope>NUCLEOTIDE SEQUENCE [LARGE SCALE GENOMIC DNA]</scope>
    <source>
        <strain evidence="13">WDL7</strain>
    </source>
</reference>
<feature type="binding site" evidence="8">
    <location>
        <position position="105"/>
    </location>
    <ligand>
        <name>shikimate</name>
        <dbReference type="ChEBI" id="CHEBI:36208"/>
    </ligand>
</feature>
<keyword evidence="6 8" id="KW-0057">Aromatic amino acid biosynthesis</keyword>
<dbReference type="EMBL" id="JNVD01000018">
    <property type="protein sequence ID" value="KOC21960.1"/>
    <property type="molecule type" value="Genomic_DNA"/>
</dbReference>
<organism evidence="12 13">
    <name type="scientific">Comamonas testosteroni</name>
    <name type="common">Pseudomonas testosteroni</name>
    <dbReference type="NCBI Taxonomy" id="285"/>
    <lineage>
        <taxon>Bacteria</taxon>
        <taxon>Pseudomonadati</taxon>
        <taxon>Pseudomonadota</taxon>
        <taxon>Betaproteobacteria</taxon>
        <taxon>Burkholderiales</taxon>
        <taxon>Comamonadaceae</taxon>
        <taxon>Comamonas</taxon>
    </lineage>
</organism>
<dbReference type="InterPro" id="IPR041121">
    <property type="entry name" value="SDH_C"/>
</dbReference>
<dbReference type="Proteomes" id="UP000037442">
    <property type="component" value="Unassembled WGS sequence"/>
</dbReference>
<dbReference type="PANTHER" id="PTHR21089:SF1">
    <property type="entry name" value="BIFUNCTIONAL 3-DEHYDROQUINATE DEHYDRATASE_SHIKIMATE DEHYDROGENASE, CHLOROPLASTIC"/>
    <property type="match status" value="1"/>
</dbReference>
<dbReference type="Pfam" id="PF01488">
    <property type="entry name" value="Shikimate_DH"/>
    <property type="match status" value="1"/>
</dbReference>
<evidence type="ECO:0000256" key="4">
    <source>
        <dbReference type="ARBA" id="ARBA00022857"/>
    </source>
</evidence>
<dbReference type="InterPro" id="IPR013708">
    <property type="entry name" value="Shikimate_DH-bd_N"/>
</dbReference>
<dbReference type="HAMAP" id="MF_00222">
    <property type="entry name" value="Shikimate_DH_AroE"/>
    <property type="match status" value="1"/>
</dbReference>
<dbReference type="Pfam" id="PF08501">
    <property type="entry name" value="Shikimate_dh_N"/>
    <property type="match status" value="1"/>
</dbReference>
<dbReference type="GO" id="GO:0008652">
    <property type="term" value="P:amino acid biosynthetic process"/>
    <property type="evidence" value="ECO:0007669"/>
    <property type="project" value="UniProtKB-KW"/>
</dbReference>
<dbReference type="InterPro" id="IPR011342">
    <property type="entry name" value="Shikimate_DH"/>
</dbReference>
<evidence type="ECO:0000256" key="2">
    <source>
        <dbReference type="ARBA" id="ARBA00012962"/>
    </source>
</evidence>
<feature type="binding site" evidence="8">
    <location>
        <position position="249"/>
    </location>
    <ligand>
        <name>NADP(+)</name>
        <dbReference type="ChEBI" id="CHEBI:58349"/>
    </ligand>
</feature>
<comment type="subunit">
    <text evidence="8">Homodimer.</text>
</comment>
<protein>
    <recommendedName>
        <fullName evidence="2 8">Shikimate dehydrogenase (NADP(+))</fullName>
        <shortName evidence="8">SDH</shortName>
        <ecNumber evidence="2 8">1.1.1.25</ecNumber>
    </recommendedName>
</protein>
<dbReference type="Gene3D" id="3.40.50.10860">
    <property type="entry name" value="Leucine Dehydrogenase, chain A, domain 1"/>
    <property type="match status" value="1"/>
</dbReference>
<keyword evidence="5 8" id="KW-0560">Oxidoreductase</keyword>
<proteinExistence type="inferred from homology"/>
<dbReference type="GO" id="GO:0005829">
    <property type="term" value="C:cytosol"/>
    <property type="evidence" value="ECO:0007669"/>
    <property type="project" value="TreeGrafter"/>
</dbReference>
<comment type="function">
    <text evidence="8">Involved in the biosynthesis of the chorismate, which leads to the biosynthesis of aromatic amino acids. Catalyzes the reversible NADPH linked reduction of 3-dehydroshikimate (DHSA) to yield shikimate (SA).</text>
</comment>
<dbReference type="GO" id="GO:0050661">
    <property type="term" value="F:NADP binding"/>
    <property type="evidence" value="ECO:0007669"/>
    <property type="project" value="InterPro"/>
</dbReference>
<dbReference type="Pfam" id="PF18317">
    <property type="entry name" value="SDH_C"/>
    <property type="match status" value="1"/>
</dbReference>
<name>A0A0L7MJA5_COMTE</name>
<evidence type="ECO:0000256" key="8">
    <source>
        <dbReference type="HAMAP-Rule" id="MF_00222"/>
    </source>
</evidence>
<dbReference type="InterPro" id="IPR006151">
    <property type="entry name" value="Shikm_DH/Glu-tRNA_Rdtase"/>
</dbReference>
<evidence type="ECO:0000256" key="1">
    <source>
        <dbReference type="ARBA" id="ARBA00004871"/>
    </source>
</evidence>
<feature type="binding site" evidence="8">
    <location>
        <begin position="18"/>
        <end position="20"/>
    </location>
    <ligand>
        <name>shikimate</name>
        <dbReference type="ChEBI" id="CHEBI:36208"/>
    </ligand>
</feature>
<dbReference type="InterPro" id="IPR022893">
    <property type="entry name" value="Shikimate_DH_fam"/>
</dbReference>
<feature type="binding site" evidence="8">
    <location>
        <begin position="130"/>
        <end position="134"/>
    </location>
    <ligand>
        <name>NADP(+)</name>
        <dbReference type="ChEBI" id="CHEBI:58349"/>
    </ligand>
</feature>
<dbReference type="InterPro" id="IPR036291">
    <property type="entry name" value="NAD(P)-bd_dom_sf"/>
</dbReference>
<dbReference type="PATRIC" id="fig|285.49.peg.2012"/>
<keyword evidence="4 8" id="KW-0521">NADP</keyword>
<evidence type="ECO:0000256" key="5">
    <source>
        <dbReference type="ARBA" id="ARBA00023002"/>
    </source>
</evidence>
<accession>A0A0L7MJA5</accession>
<feature type="domain" description="Quinate/shikimate 5-dehydrogenase/glutamyl-tRNA reductase" evidence="9">
    <location>
        <begin position="121"/>
        <end position="204"/>
    </location>
</feature>
<dbReference type="SUPFAM" id="SSF51735">
    <property type="entry name" value="NAD(P)-binding Rossmann-fold domains"/>
    <property type="match status" value="1"/>
</dbReference>
<dbReference type="EC" id="1.1.1.25" evidence="2 8"/>
<feature type="domain" description="Shikimate dehydrogenase substrate binding N-terminal" evidence="10">
    <location>
        <begin position="10"/>
        <end position="92"/>
    </location>
</feature>
<evidence type="ECO:0000313" key="12">
    <source>
        <dbReference type="EMBL" id="KOC21960.1"/>
    </source>
</evidence>
<evidence type="ECO:0000256" key="6">
    <source>
        <dbReference type="ARBA" id="ARBA00023141"/>
    </source>
</evidence>
<gene>
    <name evidence="8 12" type="primary">aroE</name>
    <name evidence="12" type="ORF">GL58_09775</name>
</gene>
<dbReference type="GO" id="GO:0019632">
    <property type="term" value="P:shikimate metabolic process"/>
    <property type="evidence" value="ECO:0007669"/>
    <property type="project" value="InterPro"/>
</dbReference>
<feature type="binding site" evidence="8">
    <location>
        <position position="228"/>
    </location>
    <ligand>
        <name>shikimate</name>
        <dbReference type="ChEBI" id="CHEBI:36208"/>
    </ligand>
</feature>
<sequence>MTNTLDAYCVMGNPVAHSRSPWIHARFAELTGQPLSYDRALVPLDGFADFVRDFAARGGKGCNVTVPFKLQAAELATSASERVRLAGAANTLVFSANGIHADNTDGLGIVADITRNAGVPITGRDVLLLGAGGAAAGALGSLIEQQPHRIVVTNRTQAKAVALIEQHAAIAALHKVELIALERQVLETDSTQNFDIIINATASSLAGADVPAPASVLHARSLAYDMMYGPAAQNFLNWASSHGALARDGLGMLVEQAAESFALWRGVRPPSAQVLTELRALLHAEAAHENPAPR</sequence>
<feature type="binding site" evidence="8">
    <location>
        <position position="226"/>
    </location>
    <ligand>
        <name>NADP(+)</name>
        <dbReference type="ChEBI" id="CHEBI:58349"/>
    </ligand>
</feature>
<feature type="binding site" evidence="8">
    <location>
        <position position="256"/>
    </location>
    <ligand>
        <name>shikimate</name>
        <dbReference type="ChEBI" id="CHEBI:36208"/>
    </ligand>
</feature>
<dbReference type="AlphaFoldDB" id="A0A0L7MJA5"/>
<comment type="pathway">
    <text evidence="1 8">Metabolic intermediate biosynthesis; chorismate biosynthesis; chorismate from D-erythrose 4-phosphate and phosphoenolpyruvate: step 4/7.</text>
</comment>
<comment type="similarity">
    <text evidence="8">Belongs to the shikimate dehydrogenase family.</text>
</comment>
<evidence type="ECO:0000256" key="3">
    <source>
        <dbReference type="ARBA" id="ARBA00022605"/>
    </source>
</evidence>
<dbReference type="GO" id="GO:0009423">
    <property type="term" value="P:chorismate biosynthetic process"/>
    <property type="evidence" value="ECO:0007669"/>
    <property type="project" value="UniProtKB-UniRule"/>
</dbReference>
<evidence type="ECO:0000259" key="10">
    <source>
        <dbReference type="Pfam" id="PF08501"/>
    </source>
</evidence>
<feature type="binding site" evidence="8">
    <location>
        <position position="65"/>
    </location>
    <ligand>
        <name>shikimate</name>
        <dbReference type="ChEBI" id="CHEBI:36208"/>
    </ligand>
</feature>
<dbReference type="NCBIfam" id="TIGR00507">
    <property type="entry name" value="aroE"/>
    <property type="match status" value="1"/>
</dbReference>
<feature type="active site" description="Proton acceptor" evidence="8">
    <location>
        <position position="69"/>
    </location>
</feature>
<evidence type="ECO:0000259" key="9">
    <source>
        <dbReference type="Pfam" id="PF01488"/>
    </source>
</evidence>
<dbReference type="GO" id="GO:0004764">
    <property type="term" value="F:shikimate 3-dehydrogenase (NADP+) activity"/>
    <property type="evidence" value="ECO:0007669"/>
    <property type="project" value="UniProtKB-UniRule"/>
</dbReference>
<dbReference type="UniPathway" id="UPA00053">
    <property type="reaction ID" value="UER00087"/>
</dbReference>
<feature type="binding site" evidence="8">
    <location>
        <position position="81"/>
    </location>
    <ligand>
        <name>NADP(+)</name>
        <dbReference type="ChEBI" id="CHEBI:58349"/>
    </ligand>
</feature>
<dbReference type="InterPro" id="IPR046346">
    <property type="entry name" value="Aminoacid_DH-like_N_sf"/>
</dbReference>
<evidence type="ECO:0000259" key="11">
    <source>
        <dbReference type="Pfam" id="PF18317"/>
    </source>
</evidence>
<evidence type="ECO:0000256" key="7">
    <source>
        <dbReference type="ARBA" id="ARBA00049442"/>
    </source>
</evidence>
<keyword evidence="3 8" id="KW-0028">Amino-acid biosynthesis</keyword>
<dbReference type="FunFam" id="3.40.50.10860:FF:000006">
    <property type="entry name" value="Shikimate dehydrogenase (NADP(+))"/>
    <property type="match status" value="1"/>
</dbReference>
<dbReference type="GO" id="GO:0009073">
    <property type="term" value="P:aromatic amino acid family biosynthetic process"/>
    <property type="evidence" value="ECO:0007669"/>
    <property type="project" value="UniProtKB-KW"/>
</dbReference>
<dbReference type="Gene3D" id="3.40.50.720">
    <property type="entry name" value="NAD(P)-binding Rossmann-like Domain"/>
    <property type="match status" value="1"/>
</dbReference>
<feature type="domain" description="SDH C-terminal" evidence="11">
    <location>
        <begin position="249"/>
        <end position="278"/>
    </location>
</feature>
<evidence type="ECO:0000313" key="13">
    <source>
        <dbReference type="Proteomes" id="UP000037442"/>
    </source>
</evidence>
<feature type="binding site" evidence="8">
    <location>
        <position position="90"/>
    </location>
    <ligand>
        <name>shikimate</name>
        <dbReference type="ChEBI" id="CHEBI:36208"/>
    </ligand>
</feature>
<comment type="caution">
    <text evidence="12">The sequence shown here is derived from an EMBL/GenBank/DDBJ whole genome shotgun (WGS) entry which is preliminary data.</text>
</comment>
<dbReference type="PANTHER" id="PTHR21089">
    <property type="entry name" value="SHIKIMATE DEHYDROGENASE"/>
    <property type="match status" value="1"/>
</dbReference>
<comment type="catalytic activity">
    <reaction evidence="7 8">
        <text>shikimate + NADP(+) = 3-dehydroshikimate + NADPH + H(+)</text>
        <dbReference type="Rhea" id="RHEA:17737"/>
        <dbReference type="ChEBI" id="CHEBI:15378"/>
        <dbReference type="ChEBI" id="CHEBI:16630"/>
        <dbReference type="ChEBI" id="CHEBI:36208"/>
        <dbReference type="ChEBI" id="CHEBI:57783"/>
        <dbReference type="ChEBI" id="CHEBI:58349"/>
        <dbReference type="EC" id="1.1.1.25"/>
    </reaction>
</comment>
<dbReference type="NCBIfam" id="NF001310">
    <property type="entry name" value="PRK00258.1-2"/>
    <property type="match status" value="1"/>
</dbReference>